<organism evidence="2 3">
    <name type="scientific">Neomesorhizobium albiziae</name>
    <dbReference type="NCBI Taxonomy" id="335020"/>
    <lineage>
        <taxon>Bacteria</taxon>
        <taxon>Pseudomonadati</taxon>
        <taxon>Pseudomonadota</taxon>
        <taxon>Alphaproteobacteria</taxon>
        <taxon>Hyphomicrobiales</taxon>
        <taxon>Phyllobacteriaceae</taxon>
        <taxon>Neomesorhizobium</taxon>
    </lineage>
</organism>
<evidence type="ECO:0000256" key="1">
    <source>
        <dbReference type="SAM" id="Phobius"/>
    </source>
</evidence>
<evidence type="ECO:0000313" key="3">
    <source>
        <dbReference type="Proteomes" id="UP000323300"/>
    </source>
</evidence>
<accession>A0A1I3UTJ4</accession>
<feature type="transmembrane region" description="Helical" evidence="1">
    <location>
        <begin position="77"/>
        <end position="101"/>
    </location>
</feature>
<dbReference type="EMBL" id="FOSL01000001">
    <property type="protein sequence ID" value="SFJ86320.1"/>
    <property type="molecule type" value="Genomic_DNA"/>
</dbReference>
<dbReference type="Proteomes" id="UP000323300">
    <property type="component" value="Unassembled WGS sequence"/>
</dbReference>
<reference evidence="2 3" key="1">
    <citation type="submission" date="2016-10" db="EMBL/GenBank/DDBJ databases">
        <authorList>
            <person name="Varghese N."/>
            <person name="Submissions S."/>
        </authorList>
    </citation>
    <scope>NUCLEOTIDE SEQUENCE [LARGE SCALE GENOMIC DNA]</scope>
    <source>
        <strain evidence="2 3">DSM 21822</strain>
    </source>
</reference>
<dbReference type="AlphaFoldDB" id="A0A1I3UTJ4"/>
<proteinExistence type="predicted"/>
<keyword evidence="1" id="KW-0472">Membrane</keyword>
<name>A0A1I3UTJ4_9HYPH</name>
<gene>
    <name evidence="2" type="ORF">SAMN04488498_1019</name>
</gene>
<feature type="transmembrane region" description="Helical" evidence="1">
    <location>
        <begin position="41"/>
        <end position="57"/>
    </location>
</feature>
<feature type="transmembrane region" description="Helical" evidence="1">
    <location>
        <begin position="116"/>
        <end position="137"/>
    </location>
</feature>
<keyword evidence="1" id="KW-0812">Transmembrane</keyword>
<keyword evidence="1" id="KW-1133">Transmembrane helix</keyword>
<protein>
    <submittedName>
        <fullName evidence="2">Uncharacterized protein</fullName>
    </submittedName>
</protein>
<keyword evidence="3" id="KW-1185">Reference proteome</keyword>
<sequence>MRLGRLKDIIGFSLVGLHLLAIGLCFWLLKPRLTPEDFHLTVLILTPITAIFALAYVREVARVMLVGTTDEIDQKLVATRFSTLSIMFTLAFSLAVLYTIWDYARGNAQSADDLKISLSTIETALGAFLGLIVETLFGKVSPLPQKPETPLQAEA</sequence>
<feature type="transmembrane region" description="Helical" evidence="1">
    <location>
        <begin position="9"/>
        <end position="29"/>
    </location>
</feature>
<dbReference type="OrthoDB" id="9979417at2"/>
<evidence type="ECO:0000313" key="2">
    <source>
        <dbReference type="EMBL" id="SFJ86320.1"/>
    </source>
</evidence>